<feature type="modified residue" description="4-aspartylphosphate" evidence="5">
    <location>
        <position position="79"/>
    </location>
</feature>
<dbReference type="InterPro" id="IPR001789">
    <property type="entry name" value="Sig_transdc_resp-reg_receiver"/>
</dbReference>
<keyword evidence="3" id="KW-0238">DNA-binding</keyword>
<evidence type="ECO:0000256" key="4">
    <source>
        <dbReference type="ARBA" id="ARBA00023163"/>
    </source>
</evidence>
<dbReference type="Pfam" id="PF00196">
    <property type="entry name" value="GerE"/>
    <property type="match status" value="1"/>
</dbReference>
<dbReference type="InterPro" id="IPR039420">
    <property type="entry name" value="WalR-like"/>
</dbReference>
<dbReference type="InterPro" id="IPR016032">
    <property type="entry name" value="Sig_transdc_resp-reg_C-effctor"/>
</dbReference>
<evidence type="ECO:0000256" key="6">
    <source>
        <dbReference type="SAM" id="MobiDB-lite"/>
    </source>
</evidence>
<feature type="domain" description="Response regulatory" evidence="8">
    <location>
        <begin position="28"/>
        <end position="144"/>
    </location>
</feature>
<dbReference type="RefSeq" id="WP_311607440.1">
    <property type="nucleotide sequence ID" value="NZ_JAVRFI010000001.1"/>
</dbReference>
<dbReference type="EMBL" id="JAVRFI010000001">
    <property type="protein sequence ID" value="MDT0447943.1"/>
    <property type="molecule type" value="Genomic_DNA"/>
</dbReference>
<keyword evidence="1 5" id="KW-0597">Phosphoprotein</keyword>
<dbReference type="CDD" id="cd17535">
    <property type="entry name" value="REC_NarL-like"/>
    <property type="match status" value="1"/>
</dbReference>
<name>A0ABU2SG90_9ACTN</name>
<dbReference type="Gene3D" id="3.40.50.2300">
    <property type="match status" value="1"/>
</dbReference>
<dbReference type="PANTHER" id="PTHR43214:SF24">
    <property type="entry name" value="TRANSCRIPTIONAL REGULATORY PROTEIN NARL-RELATED"/>
    <property type="match status" value="1"/>
</dbReference>
<comment type="caution">
    <text evidence="9">The sequence shown here is derived from an EMBL/GenBank/DDBJ whole genome shotgun (WGS) entry which is preliminary data.</text>
</comment>
<evidence type="ECO:0000256" key="3">
    <source>
        <dbReference type="ARBA" id="ARBA00023125"/>
    </source>
</evidence>
<dbReference type="InterPro" id="IPR011006">
    <property type="entry name" value="CheY-like_superfamily"/>
</dbReference>
<dbReference type="PROSITE" id="PS50043">
    <property type="entry name" value="HTH_LUXR_2"/>
    <property type="match status" value="1"/>
</dbReference>
<dbReference type="PRINTS" id="PR00038">
    <property type="entry name" value="HTHLUXR"/>
</dbReference>
<proteinExistence type="predicted"/>
<evidence type="ECO:0000313" key="9">
    <source>
        <dbReference type="EMBL" id="MDT0447943.1"/>
    </source>
</evidence>
<organism evidence="9 10">
    <name type="scientific">Streptomyces hesseae</name>
    <dbReference type="NCBI Taxonomy" id="3075519"/>
    <lineage>
        <taxon>Bacteria</taxon>
        <taxon>Bacillati</taxon>
        <taxon>Actinomycetota</taxon>
        <taxon>Actinomycetes</taxon>
        <taxon>Kitasatosporales</taxon>
        <taxon>Streptomycetaceae</taxon>
        <taxon>Streptomyces</taxon>
    </lineage>
</organism>
<dbReference type="Pfam" id="PF00072">
    <property type="entry name" value="Response_reg"/>
    <property type="match status" value="1"/>
</dbReference>
<evidence type="ECO:0000259" key="8">
    <source>
        <dbReference type="PROSITE" id="PS50110"/>
    </source>
</evidence>
<dbReference type="InterPro" id="IPR058245">
    <property type="entry name" value="NreC/VraR/RcsB-like_REC"/>
</dbReference>
<evidence type="ECO:0000256" key="5">
    <source>
        <dbReference type="PROSITE-ProRule" id="PRU00169"/>
    </source>
</evidence>
<gene>
    <name evidence="9" type="ORF">RM609_02345</name>
</gene>
<evidence type="ECO:0000259" key="7">
    <source>
        <dbReference type="PROSITE" id="PS50043"/>
    </source>
</evidence>
<dbReference type="PROSITE" id="PS50110">
    <property type="entry name" value="RESPONSE_REGULATORY"/>
    <property type="match status" value="1"/>
</dbReference>
<protein>
    <submittedName>
        <fullName evidence="9">Response regulator transcription factor</fullName>
    </submittedName>
</protein>
<dbReference type="InterPro" id="IPR000792">
    <property type="entry name" value="Tscrpt_reg_LuxR_C"/>
</dbReference>
<dbReference type="Proteomes" id="UP001180531">
    <property type="component" value="Unassembled WGS sequence"/>
</dbReference>
<feature type="compositionally biased region" description="Pro residues" evidence="6">
    <location>
        <begin position="148"/>
        <end position="158"/>
    </location>
</feature>
<feature type="region of interest" description="Disordered" evidence="6">
    <location>
        <begin position="146"/>
        <end position="165"/>
    </location>
</feature>
<evidence type="ECO:0000313" key="10">
    <source>
        <dbReference type="Proteomes" id="UP001180531"/>
    </source>
</evidence>
<dbReference type="SUPFAM" id="SSF52172">
    <property type="entry name" value="CheY-like"/>
    <property type="match status" value="1"/>
</dbReference>
<dbReference type="SUPFAM" id="SSF46894">
    <property type="entry name" value="C-terminal effector domain of the bipartite response regulators"/>
    <property type="match status" value="1"/>
</dbReference>
<keyword evidence="4" id="KW-0804">Transcription</keyword>
<feature type="compositionally biased region" description="Basic and acidic residues" evidence="6">
    <location>
        <begin position="1"/>
        <end position="12"/>
    </location>
</feature>
<accession>A0ABU2SG90</accession>
<evidence type="ECO:0000256" key="1">
    <source>
        <dbReference type="ARBA" id="ARBA00022553"/>
    </source>
</evidence>
<evidence type="ECO:0000256" key="2">
    <source>
        <dbReference type="ARBA" id="ARBA00023015"/>
    </source>
</evidence>
<dbReference type="SMART" id="SM00421">
    <property type="entry name" value="HTH_LUXR"/>
    <property type="match status" value="1"/>
</dbReference>
<keyword evidence="10" id="KW-1185">Reference proteome</keyword>
<dbReference type="SMART" id="SM00448">
    <property type="entry name" value="REC"/>
    <property type="match status" value="1"/>
</dbReference>
<dbReference type="PANTHER" id="PTHR43214">
    <property type="entry name" value="TWO-COMPONENT RESPONSE REGULATOR"/>
    <property type="match status" value="1"/>
</dbReference>
<sequence length="227" mass="23967">MERVGEREDASAKAKGGGDVPDPATRVTVVVADEHPAYREGVVRGLRVDSRIDVRAEAEDGVAALNAIRDLVPHVALVDYRLPKMDGVAVIHAVVEEGLPTRVVLLSAATDAAVVYRALREGAAGYLAKDAKRPEFVEAVLAAADGRPVPPETGPRPPAGEDATALSEHERQVLLGFAEGKGIPQLAAELRLAANTVKSVTQRLYEKLGVPDRAAAVAEAVRRGLLD</sequence>
<keyword evidence="2" id="KW-0805">Transcription regulation</keyword>
<feature type="domain" description="HTH luxR-type" evidence="7">
    <location>
        <begin position="159"/>
        <end position="224"/>
    </location>
</feature>
<reference evidence="9" key="1">
    <citation type="submission" date="2024-05" db="EMBL/GenBank/DDBJ databases">
        <title>30 novel species of actinomycetes from the DSMZ collection.</title>
        <authorList>
            <person name="Nouioui I."/>
        </authorList>
    </citation>
    <scope>NUCLEOTIDE SEQUENCE</scope>
    <source>
        <strain evidence="9">DSM 40473</strain>
    </source>
</reference>
<feature type="region of interest" description="Disordered" evidence="6">
    <location>
        <begin position="1"/>
        <end position="21"/>
    </location>
</feature>